<feature type="region of interest" description="Disordered" evidence="1">
    <location>
        <begin position="206"/>
        <end position="229"/>
    </location>
</feature>
<dbReference type="EMBL" id="GEDV01006347">
    <property type="protein sequence ID" value="JAP82210.1"/>
    <property type="molecule type" value="Transcribed_RNA"/>
</dbReference>
<name>A0A131YUQ3_RHIAP</name>
<keyword evidence="2" id="KW-0732">Signal</keyword>
<dbReference type="AlphaFoldDB" id="A0A131YUQ3"/>
<accession>A0A131YUQ3</accession>
<protein>
    <submittedName>
        <fullName evidence="4">28 kDa Metastriate family member</fullName>
    </submittedName>
</protein>
<feature type="chain" id="PRO_5007286173" evidence="2">
    <location>
        <begin position="19"/>
        <end position="239"/>
    </location>
</feature>
<evidence type="ECO:0000259" key="3">
    <source>
        <dbReference type="Pfam" id="PF01421"/>
    </source>
</evidence>
<dbReference type="InterPro" id="IPR001590">
    <property type="entry name" value="Peptidase_M12B"/>
</dbReference>
<feature type="signal peptide" evidence="2">
    <location>
        <begin position="1"/>
        <end position="18"/>
    </location>
</feature>
<reference evidence="4" key="1">
    <citation type="journal article" date="2016" name="Ticks Tick Borne Dis.">
        <title>De novo assembly and annotation of the salivary gland transcriptome of Rhipicephalus appendiculatus male and female ticks during blood feeding.</title>
        <authorList>
            <person name="de Castro M.H."/>
            <person name="de Klerk D."/>
            <person name="Pienaar R."/>
            <person name="Latif A.A."/>
            <person name="Rees D.J."/>
            <person name="Mans B.J."/>
        </authorList>
    </citation>
    <scope>NUCLEOTIDE SEQUENCE</scope>
    <source>
        <tissue evidence="4">Salivary glands</tissue>
    </source>
</reference>
<evidence type="ECO:0000256" key="2">
    <source>
        <dbReference type="SAM" id="SignalP"/>
    </source>
</evidence>
<dbReference type="SUPFAM" id="SSF55486">
    <property type="entry name" value="Metalloproteases ('zincins'), catalytic domain"/>
    <property type="match status" value="1"/>
</dbReference>
<dbReference type="Pfam" id="PF01421">
    <property type="entry name" value="Reprolysin"/>
    <property type="match status" value="1"/>
</dbReference>
<evidence type="ECO:0000313" key="4">
    <source>
        <dbReference type="EMBL" id="JAP82210.1"/>
    </source>
</evidence>
<feature type="domain" description="Peptidase M12B" evidence="3">
    <location>
        <begin position="40"/>
        <end position="185"/>
    </location>
</feature>
<proteinExistence type="predicted"/>
<dbReference type="Gene3D" id="3.40.390.10">
    <property type="entry name" value="Collagenase (Catalytic Domain)"/>
    <property type="match status" value="1"/>
</dbReference>
<sequence>MFPLSVILFSLFLQQGSGENTSTESTSTPVIGAGVEAKIIVMYDTDAYKKNYTAHDPRKNNVMWYFLGAFDEVQRRFHNQKVMVTLSVVTVQKNETIWAKKNGSRDVNGTLQELQTVDKDYYPRPNETTAFLFTGDALPDRKESGIATLGTICNDNRSTAIVVLPPGSKNYTPIVEAMAHVFGANGTANFTAEDIQQMNHTFSNCYIKPSKKNKSRGKKNNPNDEYRHEPYITAGLITN</sequence>
<feature type="compositionally biased region" description="Basic residues" evidence="1">
    <location>
        <begin position="209"/>
        <end position="219"/>
    </location>
</feature>
<dbReference type="InterPro" id="IPR024079">
    <property type="entry name" value="MetalloPept_cat_dom_sf"/>
</dbReference>
<evidence type="ECO:0000256" key="1">
    <source>
        <dbReference type="SAM" id="MobiDB-lite"/>
    </source>
</evidence>
<dbReference type="GO" id="GO:0004222">
    <property type="term" value="F:metalloendopeptidase activity"/>
    <property type="evidence" value="ECO:0007669"/>
    <property type="project" value="InterPro"/>
</dbReference>
<dbReference type="GO" id="GO:0006508">
    <property type="term" value="P:proteolysis"/>
    <property type="evidence" value="ECO:0007669"/>
    <property type="project" value="InterPro"/>
</dbReference>
<organism evidence="4">
    <name type="scientific">Rhipicephalus appendiculatus</name>
    <name type="common">Brown ear tick</name>
    <dbReference type="NCBI Taxonomy" id="34631"/>
    <lineage>
        <taxon>Eukaryota</taxon>
        <taxon>Metazoa</taxon>
        <taxon>Ecdysozoa</taxon>
        <taxon>Arthropoda</taxon>
        <taxon>Chelicerata</taxon>
        <taxon>Arachnida</taxon>
        <taxon>Acari</taxon>
        <taxon>Parasitiformes</taxon>
        <taxon>Ixodida</taxon>
        <taxon>Ixodoidea</taxon>
        <taxon>Ixodidae</taxon>
        <taxon>Rhipicephalinae</taxon>
        <taxon>Rhipicephalus</taxon>
        <taxon>Rhipicephalus</taxon>
    </lineage>
</organism>